<dbReference type="GO" id="GO:0031072">
    <property type="term" value="F:heat shock protein binding"/>
    <property type="evidence" value="ECO:0007669"/>
    <property type="project" value="TreeGrafter"/>
</dbReference>
<dbReference type="CDD" id="cd06257">
    <property type="entry name" value="DnaJ"/>
    <property type="match status" value="1"/>
</dbReference>
<dbReference type="PROSITE" id="PS50076">
    <property type="entry name" value="DNAJ_2"/>
    <property type="match status" value="1"/>
</dbReference>
<dbReference type="EMBL" id="CAJPEV010000136">
    <property type="protein sequence ID" value="CAG0881163.1"/>
    <property type="molecule type" value="Genomic_DNA"/>
</dbReference>
<feature type="compositionally biased region" description="Basic and acidic residues" evidence="2">
    <location>
        <begin position="194"/>
        <end position="203"/>
    </location>
</feature>
<dbReference type="SUPFAM" id="SSF46565">
    <property type="entry name" value="Chaperone J-domain"/>
    <property type="match status" value="1"/>
</dbReference>
<evidence type="ECO:0000256" key="2">
    <source>
        <dbReference type="SAM" id="MobiDB-lite"/>
    </source>
</evidence>
<dbReference type="EMBL" id="LR899653">
    <property type="protein sequence ID" value="CAD7241441.1"/>
    <property type="molecule type" value="Genomic_DNA"/>
</dbReference>
<dbReference type="GO" id="GO:0005737">
    <property type="term" value="C:cytoplasm"/>
    <property type="evidence" value="ECO:0007669"/>
    <property type="project" value="TreeGrafter"/>
</dbReference>
<evidence type="ECO:0000313" key="5">
    <source>
        <dbReference type="Proteomes" id="UP000677054"/>
    </source>
</evidence>
<dbReference type="InterPro" id="IPR052594">
    <property type="entry name" value="J_domain-containing_protein"/>
</dbReference>
<accession>A0A7R8X5P8</accession>
<keyword evidence="1" id="KW-0597">Phosphoprotein</keyword>
<dbReference type="Pfam" id="PF23302">
    <property type="entry name" value="HTH_DNAJC9"/>
    <property type="match status" value="1"/>
</dbReference>
<feature type="compositionally biased region" description="Basic residues" evidence="2">
    <location>
        <begin position="286"/>
        <end position="298"/>
    </location>
</feature>
<dbReference type="PANTHER" id="PTHR44144">
    <property type="entry name" value="DNAJ HOMOLOG SUBFAMILY C MEMBER 9"/>
    <property type="match status" value="1"/>
</dbReference>
<feature type="region of interest" description="Disordered" evidence="2">
    <location>
        <begin position="182"/>
        <end position="229"/>
    </location>
</feature>
<feature type="domain" description="J" evidence="3">
    <location>
        <begin position="16"/>
        <end position="83"/>
    </location>
</feature>
<protein>
    <recommendedName>
        <fullName evidence="3">J domain-containing protein</fullName>
    </recommendedName>
</protein>
<dbReference type="InterPro" id="IPR036869">
    <property type="entry name" value="J_dom_sf"/>
</dbReference>
<dbReference type="Gene3D" id="1.10.287.110">
    <property type="entry name" value="DnaJ domain"/>
    <property type="match status" value="1"/>
</dbReference>
<reference evidence="4" key="1">
    <citation type="submission" date="2020-11" db="EMBL/GenBank/DDBJ databases">
        <authorList>
            <person name="Tran Van P."/>
        </authorList>
    </citation>
    <scope>NUCLEOTIDE SEQUENCE</scope>
</reference>
<organism evidence="4">
    <name type="scientific">Darwinula stevensoni</name>
    <dbReference type="NCBI Taxonomy" id="69355"/>
    <lineage>
        <taxon>Eukaryota</taxon>
        <taxon>Metazoa</taxon>
        <taxon>Ecdysozoa</taxon>
        <taxon>Arthropoda</taxon>
        <taxon>Crustacea</taxon>
        <taxon>Oligostraca</taxon>
        <taxon>Ostracoda</taxon>
        <taxon>Podocopa</taxon>
        <taxon>Podocopida</taxon>
        <taxon>Darwinulocopina</taxon>
        <taxon>Darwinuloidea</taxon>
        <taxon>Darwinulidae</taxon>
        <taxon>Darwinula</taxon>
    </lineage>
</organism>
<dbReference type="Pfam" id="PF00226">
    <property type="entry name" value="DnaJ"/>
    <property type="match status" value="1"/>
</dbReference>
<dbReference type="InterPro" id="IPR018253">
    <property type="entry name" value="DnaJ_domain_CS"/>
</dbReference>
<evidence type="ECO:0000313" key="4">
    <source>
        <dbReference type="EMBL" id="CAD7241441.1"/>
    </source>
</evidence>
<dbReference type="FunFam" id="1.10.287.110:FF:000035">
    <property type="entry name" value="DnaJ homolog subfamily C member 9"/>
    <property type="match status" value="1"/>
</dbReference>
<dbReference type="PANTHER" id="PTHR44144:SF1">
    <property type="entry name" value="DNAJ HOMOLOG SUBFAMILY C MEMBER 9"/>
    <property type="match status" value="1"/>
</dbReference>
<dbReference type="PRINTS" id="PR00625">
    <property type="entry name" value="JDOMAIN"/>
</dbReference>
<dbReference type="OrthoDB" id="110024at2759"/>
<dbReference type="SMART" id="SM00271">
    <property type="entry name" value="DnaJ"/>
    <property type="match status" value="1"/>
</dbReference>
<sequence length="316" mass="36388">MSEFLAQCEEVFGEKDLYKVLGVRKTVKDADIRKAYYKVSLKVHPDKATPKDREDATKRFQILGRVYSVLGDPEKRKIYDETGTVLDDEDIVMDQRDWTAYWRSLFGRVTLQDVENYEKGYVASEEERKDLLELYRKHKGNLDRVFSDLWFYKTEDEDRYRQILQDAIAVEEVPAFDAFVREPESKRAKRQKKGAKEAQEAKEMLTSLGGPSSSLHEAIAQRQTQREKQQDALIQHLMDKYVKDAPKKKGAKRAGAETSPKGLTDSDDSEEPPKRRKGHPPEKSPNPRKGRKSPKTSKRQTNPAVAPGKSKRGKKR</sequence>
<dbReference type="InterPro" id="IPR056453">
    <property type="entry name" value="HTH_DNAJC9"/>
</dbReference>
<gene>
    <name evidence="4" type="ORF">DSTB1V02_LOCUS1432</name>
</gene>
<proteinExistence type="predicted"/>
<dbReference type="PROSITE" id="PS00636">
    <property type="entry name" value="DNAJ_1"/>
    <property type="match status" value="1"/>
</dbReference>
<evidence type="ECO:0000259" key="3">
    <source>
        <dbReference type="PROSITE" id="PS50076"/>
    </source>
</evidence>
<keyword evidence="5" id="KW-1185">Reference proteome</keyword>
<name>A0A7R8X5P8_9CRUS</name>
<dbReference type="AlphaFoldDB" id="A0A7R8X5P8"/>
<dbReference type="GO" id="GO:0005634">
    <property type="term" value="C:nucleus"/>
    <property type="evidence" value="ECO:0007669"/>
    <property type="project" value="TreeGrafter"/>
</dbReference>
<dbReference type="InterPro" id="IPR001623">
    <property type="entry name" value="DnaJ_domain"/>
</dbReference>
<evidence type="ECO:0000256" key="1">
    <source>
        <dbReference type="ARBA" id="ARBA00022553"/>
    </source>
</evidence>
<dbReference type="Proteomes" id="UP000677054">
    <property type="component" value="Unassembled WGS sequence"/>
</dbReference>
<feature type="region of interest" description="Disordered" evidence="2">
    <location>
        <begin position="243"/>
        <end position="316"/>
    </location>
</feature>